<proteinExistence type="predicted"/>
<geneLocation type="plasmid" evidence="1 2">
    <name>unnamed1</name>
</geneLocation>
<organism evidence="1 2">
    <name type="scientific">Ochrobactrum quorumnocens</name>
    <dbReference type="NCBI Taxonomy" id="271865"/>
    <lineage>
        <taxon>Bacteria</taxon>
        <taxon>Pseudomonadati</taxon>
        <taxon>Pseudomonadota</taxon>
        <taxon>Alphaproteobacteria</taxon>
        <taxon>Hyphomicrobiales</taxon>
        <taxon>Brucellaceae</taxon>
        <taxon>Brucella/Ochrobactrum group</taxon>
        <taxon>Ochrobactrum</taxon>
    </lineage>
</organism>
<dbReference type="Proteomes" id="UP000215256">
    <property type="component" value="Plasmid unnamed1"/>
</dbReference>
<reference evidence="1 2" key="1">
    <citation type="submission" date="2017-07" db="EMBL/GenBank/DDBJ databases">
        <title>Phylogenetic study on the rhizospheric bacterium Ochrobactrum sp. A44.</title>
        <authorList>
            <person name="Krzyzanowska D.M."/>
            <person name="Ossowicki A."/>
            <person name="Rajewska M."/>
            <person name="Maciag T."/>
            <person name="Kaczynski Z."/>
            <person name="Czerwicka M."/>
            <person name="Jafra S."/>
        </authorList>
    </citation>
    <scope>NUCLEOTIDE SEQUENCE [LARGE SCALE GENOMIC DNA]</scope>
    <source>
        <strain evidence="1 2">A44</strain>
        <plasmid evidence="1 2">unnamed1</plasmid>
    </source>
</reference>
<dbReference type="KEGG" id="och:CES85_3428"/>
<accession>A0A248ULQ9</accession>
<protein>
    <submittedName>
        <fullName evidence="1">Uncharacterized protein</fullName>
    </submittedName>
</protein>
<evidence type="ECO:0000313" key="1">
    <source>
        <dbReference type="EMBL" id="ASV87797.1"/>
    </source>
</evidence>
<gene>
    <name evidence="1" type="ORF">CES85_3428</name>
</gene>
<name>A0A248ULQ9_9HYPH</name>
<dbReference type="AlphaFoldDB" id="A0A248ULQ9"/>
<dbReference type="EMBL" id="CP022605">
    <property type="protein sequence ID" value="ASV87797.1"/>
    <property type="molecule type" value="Genomic_DNA"/>
</dbReference>
<keyword evidence="1" id="KW-0614">Plasmid</keyword>
<sequence length="55" mass="6332">MKAAARKRTSGAFAQFKTRLTVSYSEIDLDREVHIHLCADRSHYRSYLTKTTSGR</sequence>
<evidence type="ECO:0000313" key="2">
    <source>
        <dbReference type="Proteomes" id="UP000215256"/>
    </source>
</evidence>